<protein>
    <submittedName>
        <fullName evidence="14">HlyC/CorC family transporter</fullName>
    </submittedName>
</protein>
<feature type="transmembrane region" description="Helical" evidence="11">
    <location>
        <begin position="121"/>
        <end position="143"/>
    </location>
</feature>
<dbReference type="InterPro" id="IPR044751">
    <property type="entry name" value="Ion_transp-like_CBS"/>
</dbReference>
<dbReference type="RefSeq" id="WP_131614907.1">
    <property type="nucleotide sequence ID" value="NZ_CP036532.1"/>
</dbReference>
<dbReference type="SMART" id="SM01091">
    <property type="entry name" value="CorC_HlyC"/>
    <property type="match status" value="1"/>
</dbReference>
<dbReference type="InterPro" id="IPR005170">
    <property type="entry name" value="Transptr-assoc_dom"/>
</dbReference>
<dbReference type="InterPro" id="IPR016169">
    <property type="entry name" value="FAD-bd_PCMH_sub2"/>
</dbReference>
<dbReference type="InterPro" id="IPR036318">
    <property type="entry name" value="FAD-bd_PCMH-like_sf"/>
</dbReference>
<dbReference type="SUPFAM" id="SSF54631">
    <property type="entry name" value="CBS-domain pair"/>
    <property type="match status" value="1"/>
</dbReference>
<evidence type="ECO:0000256" key="7">
    <source>
        <dbReference type="ARBA" id="ARBA00023122"/>
    </source>
</evidence>
<comment type="similarity">
    <text evidence="2">Belongs to the UPF0053 family. Hemolysin C subfamily.</text>
</comment>
<keyword evidence="7 9" id="KW-0129">CBS domain</keyword>
<feature type="domain" description="CNNM transmembrane" evidence="13">
    <location>
        <begin position="1"/>
        <end position="188"/>
    </location>
</feature>
<evidence type="ECO:0000256" key="9">
    <source>
        <dbReference type="PROSITE-ProRule" id="PRU00703"/>
    </source>
</evidence>
<feature type="domain" description="CBS" evidence="12">
    <location>
        <begin position="273"/>
        <end position="335"/>
    </location>
</feature>
<evidence type="ECO:0000256" key="8">
    <source>
        <dbReference type="ARBA" id="ARBA00023136"/>
    </source>
</evidence>
<dbReference type="EMBL" id="CP036532">
    <property type="protein sequence ID" value="QBK29205.1"/>
    <property type="molecule type" value="Genomic_DNA"/>
</dbReference>
<evidence type="ECO:0000259" key="13">
    <source>
        <dbReference type="PROSITE" id="PS51846"/>
    </source>
</evidence>
<gene>
    <name evidence="14" type="ORF">E0E05_00510</name>
</gene>
<dbReference type="PROSITE" id="PS51371">
    <property type="entry name" value="CBS"/>
    <property type="match status" value="2"/>
</dbReference>
<dbReference type="Pfam" id="PF01595">
    <property type="entry name" value="CNNM"/>
    <property type="match status" value="1"/>
</dbReference>
<evidence type="ECO:0000256" key="5">
    <source>
        <dbReference type="ARBA" id="ARBA00022737"/>
    </source>
</evidence>
<dbReference type="GO" id="GO:0050660">
    <property type="term" value="F:flavin adenine dinucleotide binding"/>
    <property type="evidence" value="ECO:0007669"/>
    <property type="project" value="InterPro"/>
</dbReference>
<keyword evidence="6 10" id="KW-1133">Transmembrane helix</keyword>
<keyword evidence="4 10" id="KW-0812">Transmembrane</keyword>
<evidence type="ECO:0000256" key="11">
    <source>
        <dbReference type="SAM" id="Phobius"/>
    </source>
</evidence>
<dbReference type="AlphaFoldDB" id="A0A4P6UWJ9"/>
<dbReference type="CDD" id="cd04590">
    <property type="entry name" value="CBS_pair_CorC_HlyC_assoc"/>
    <property type="match status" value="1"/>
</dbReference>
<name>A0A4P6UWJ9_9HYPH</name>
<evidence type="ECO:0000313" key="14">
    <source>
        <dbReference type="EMBL" id="QBK29205.1"/>
    </source>
</evidence>
<reference evidence="14 15" key="1">
    <citation type="journal article" date="2017" name="Int. J. Syst. Evol. Microbiol.">
        <title>Roseitalea porphyridii gen. nov., sp. nov., isolated from a red alga, and reclassification of Hoeflea suaedae Chung et al. 2013 as Pseudohoeflea suaedae gen. nov., comb. nov.</title>
        <authorList>
            <person name="Hyeon J.W."/>
            <person name="Jeong S.E."/>
            <person name="Baek K."/>
            <person name="Jeon C.O."/>
        </authorList>
    </citation>
    <scope>NUCLEOTIDE SEQUENCE [LARGE SCALE GENOMIC DNA]</scope>
    <source>
        <strain evidence="14 15">MA7-20</strain>
    </source>
</reference>
<dbReference type="PANTHER" id="PTHR22777">
    <property type="entry name" value="HEMOLYSIN-RELATED"/>
    <property type="match status" value="1"/>
</dbReference>
<evidence type="ECO:0000256" key="1">
    <source>
        <dbReference type="ARBA" id="ARBA00004651"/>
    </source>
</evidence>
<dbReference type="KEGG" id="rpod:E0E05_00510"/>
<evidence type="ECO:0000259" key="12">
    <source>
        <dbReference type="PROSITE" id="PS51371"/>
    </source>
</evidence>
<dbReference type="GO" id="GO:0005886">
    <property type="term" value="C:plasma membrane"/>
    <property type="evidence" value="ECO:0007669"/>
    <property type="project" value="UniProtKB-SubCell"/>
</dbReference>
<dbReference type="InterPro" id="IPR000644">
    <property type="entry name" value="CBS_dom"/>
</dbReference>
<evidence type="ECO:0000256" key="2">
    <source>
        <dbReference type="ARBA" id="ARBA00006446"/>
    </source>
</evidence>
<dbReference type="Pfam" id="PF03471">
    <property type="entry name" value="CorC_HlyC"/>
    <property type="match status" value="1"/>
</dbReference>
<dbReference type="PANTHER" id="PTHR22777:SF32">
    <property type="entry name" value="UPF0053 INNER MEMBRANE PROTEIN YFJD"/>
    <property type="match status" value="1"/>
</dbReference>
<feature type="transmembrane region" description="Helical" evidence="11">
    <location>
        <begin position="90"/>
        <end position="109"/>
    </location>
</feature>
<evidence type="ECO:0000313" key="15">
    <source>
        <dbReference type="Proteomes" id="UP000293719"/>
    </source>
</evidence>
<evidence type="ECO:0000256" key="6">
    <source>
        <dbReference type="ARBA" id="ARBA00022989"/>
    </source>
</evidence>
<dbReference type="SMART" id="SM00116">
    <property type="entry name" value="CBS"/>
    <property type="match status" value="2"/>
</dbReference>
<dbReference type="Gene3D" id="3.30.465.10">
    <property type="match status" value="1"/>
</dbReference>
<comment type="subcellular location">
    <subcellularLocation>
        <location evidence="1">Cell membrane</location>
        <topology evidence="1">Multi-pass membrane protein</topology>
    </subcellularLocation>
</comment>
<sequence>MEIWITALAVLLLICMSGFFSGSETALTAVSRGRMKQLGNQGNERAEAVSRLTENKERLIGALLIGNNLVNVLSSALATSLFLSLFGETGVVYATLLMTVMLVIFAEVLPKYLGISKTDRFAMTVVPLIQRFVAIVAPLAYAVDVIVRRILALFGVTFGKGEQILSAHEELRGAVEVLHEEGSFIKEERDRLGGVLDLSELDVGDIMIHRTAMRMVNADDPPETVVREVLESPYTRLPVWRGETDNIVGIVHAKDLLRALHAADNDPTRIDIMKVANRPWFVPDTTMLKDQLNAFLRRKAHVALVVDEYGELEGLVTLEDIIEEIIGDIADEHDVEVAGVTTEADGSVVVDGSVPIRDLNRALDWDLPDDDANTIAGLVIHEAKTIPAEKQAFTFHGKRFIILKREKNRIKRLRVRPV</sequence>
<proteinExistence type="inferred from homology"/>
<dbReference type="InterPro" id="IPR046342">
    <property type="entry name" value="CBS_dom_sf"/>
</dbReference>
<evidence type="ECO:0000256" key="10">
    <source>
        <dbReference type="PROSITE-ProRule" id="PRU01193"/>
    </source>
</evidence>
<dbReference type="Pfam" id="PF00571">
    <property type="entry name" value="CBS"/>
    <property type="match status" value="2"/>
</dbReference>
<dbReference type="OrthoDB" id="9797674at2"/>
<dbReference type="FunFam" id="3.10.580.10:FF:000002">
    <property type="entry name" value="Magnesium/cobalt efflux protein CorC"/>
    <property type="match status" value="1"/>
</dbReference>
<feature type="transmembrane region" description="Helical" evidence="11">
    <location>
        <begin position="59"/>
        <end position="83"/>
    </location>
</feature>
<evidence type="ECO:0000256" key="3">
    <source>
        <dbReference type="ARBA" id="ARBA00022475"/>
    </source>
</evidence>
<dbReference type="Gene3D" id="3.10.580.10">
    <property type="entry name" value="CBS-domain"/>
    <property type="match status" value="1"/>
</dbReference>
<keyword evidence="5" id="KW-0677">Repeat</keyword>
<evidence type="ECO:0000256" key="4">
    <source>
        <dbReference type="ARBA" id="ARBA00022692"/>
    </source>
</evidence>
<dbReference type="GeneID" id="90765761"/>
<accession>A0A4P6UWJ9</accession>
<dbReference type="PROSITE" id="PS51846">
    <property type="entry name" value="CNNM"/>
    <property type="match status" value="1"/>
</dbReference>
<keyword evidence="15" id="KW-1185">Reference proteome</keyword>
<keyword evidence="3" id="KW-1003">Cell membrane</keyword>
<keyword evidence="8 10" id="KW-0472">Membrane</keyword>
<dbReference type="SUPFAM" id="SSF56176">
    <property type="entry name" value="FAD-binding/transporter-associated domain-like"/>
    <property type="match status" value="1"/>
</dbReference>
<organism evidence="14 15">
    <name type="scientific">Roseitalea porphyridii</name>
    <dbReference type="NCBI Taxonomy" id="1852022"/>
    <lineage>
        <taxon>Bacteria</taxon>
        <taxon>Pseudomonadati</taxon>
        <taxon>Pseudomonadota</taxon>
        <taxon>Alphaproteobacteria</taxon>
        <taxon>Hyphomicrobiales</taxon>
        <taxon>Ahrensiaceae</taxon>
        <taxon>Roseitalea</taxon>
    </lineage>
</organism>
<dbReference type="InterPro" id="IPR002550">
    <property type="entry name" value="CNNM"/>
</dbReference>
<dbReference type="Proteomes" id="UP000293719">
    <property type="component" value="Chromosome"/>
</dbReference>
<feature type="domain" description="CBS" evidence="12">
    <location>
        <begin position="207"/>
        <end position="268"/>
    </location>
</feature>